<comment type="catalytic activity">
    <reaction evidence="8">
        <text>Endohydrolysis of (1-&gt;4)-beta-D-xylosidic linkages in xylans.</text>
        <dbReference type="EC" id="3.2.1.8"/>
    </reaction>
</comment>
<dbReference type="PROSITE" id="PS51760">
    <property type="entry name" value="GH10_2"/>
    <property type="match status" value="1"/>
</dbReference>
<dbReference type="InterPro" id="IPR035971">
    <property type="entry name" value="CBD_sf"/>
</dbReference>
<evidence type="ECO:0000259" key="10">
    <source>
        <dbReference type="PROSITE" id="PS51760"/>
    </source>
</evidence>
<sequence length="408" mass="43246">MGVEAGFPQGRKRLSVSEKMYKLLSTVSLALFVQHVSAVAVWGQCGGIGYSGDTHCDAGTTCVYVNDWYSQCQPSGSGTTTSAPLPSGTALSGLNQHFTSKGKKFWGSAADPNTLNIAANANILKSEFGAVTPENSMKWDATEPSRGSFNFGNSDQLVNWAVSNGKMIRGHTLVWHSQLPSWVSSISDRNTLTSVIQTHIANVAGRYRGKLYGMSRLFSTYIMPLTTFLFQLGMSASNEILNEDGSLRSSVFSNVLGESFVTIAFQAARAADSTAKLYINDYNLDSNNAKVQGMVALVKRINSGGRLIDGIGTQMHLGAGGAGGAQAALTALAGAGTEVAITELDIQNASGSDYTTVVRACLAVPACVSITSWGVSDVNSWRSGDHPLLFDSNYQPKPAYFSVISALS</sequence>
<dbReference type="GO" id="GO:0031176">
    <property type="term" value="F:endo-1,4-beta-xylanase activity"/>
    <property type="evidence" value="ECO:0007669"/>
    <property type="project" value="UniProtKB-EC"/>
</dbReference>
<keyword evidence="3 8" id="KW-0378">Hydrolase</keyword>
<organism evidence="11 12">
    <name type="scientific">Amanita thiersii Skay4041</name>
    <dbReference type="NCBI Taxonomy" id="703135"/>
    <lineage>
        <taxon>Eukaryota</taxon>
        <taxon>Fungi</taxon>
        <taxon>Dikarya</taxon>
        <taxon>Basidiomycota</taxon>
        <taxon>Agaricomycotina</taxon>
        <taxon>Agaricomycetes</taxon>
        <taxon>Agaricomycetidae</taxon>
        <taxon>Agaricales</taxon>
        <taxon>Pluteineae</taxon>
        <taxon>Amanitaceae</taxon>
        <taxon>Amanita</taxon>
    </lineage>
</organism>
<evidence type="ECO:0000256" key="4">
    <source>
        <dbReference type="ARBA" id="ARBA00023277"/>
    </source>
</evidence>
<dbReference type="SUPFAM" id="SSF57180">
    <property type="entry name" value="Cellulose-binding domain"/>
    <property type="match status" value="1"/>
</dbReference>
<reference evidence="11 12" key="1">
    <citation type="submission" date="2014-02" db="EMBL/GenBank/DDBJ databases">
        <title>Transposable element dynamics among asymbiotic and ectomycorrhizal Amanita fungi.</title>
        <authorList>
            <consortium name="DOE Joint Genome Institute"/>
            <person name="Hess J."/>
            <person name="Skrede I."/>
            <person name="Wolfe B."/>
            <person name="LaButti K."/>
            <person name="Ohm R.A."/>
            <person name="Grigoriev I.V."/>
            <person name="Pringle A."/>
        </authorList>
    </citation>
    <scope>NUCLEOTIDE SEQUENCE [LARGE SCALE GENOMIC DNA]</scope>
    <source>
        <strain evidence="11 12">SKay4041</strain>
    </source>
</reference>
<evidence type="ECO:0000256" key="2">
    <source>
        <dbReference type="ARBA" id="ARBA00022729"/>
    </source>
</evidence>
<dbReference type="PANTHER" id="PTHR31490">
    <property type="entry name" value="GLYCOSYL HYDROLASE"/>
    <property type="match status" value="1"/>
</dbReference>
<evidence type="ECO:0000256" key="7">
    <source>
        <dbReference type="PROSITE-ProRule" id="PRU10061"/>
    </source>
</evidence>
<evidence type="ECO:0000313" key="12">
    <source>
        <dbReference type="Proteomes" id="UP000242287"/>
    </source>
</evidence>
<dbReference type="SUPFAM" id="SSF51445">
    <property type="entry name" value="(Trans)glycosidases"/>
    <property type="match status" value="1"/>
</dbReference>
<evidence type="ECO:0000256" key="1">
    <source>
        <dbReference type="ARBA" id="ARBA00007495"/>
    </source>
</evidence>
<evidence type="ECO:0000256" key="8">
    <source>
        <dbReference type="RuleBase" id="RU361174"/>
    </source>
</evidence>
<dbReference type="EMBL" id="KZ301979">
    <property type="protein sequence ID" value="PFH52463.1"/>
    <property type="molecule type" value="Genomic_DNA"/>
</dbReference>
<dbReference type="PROSITE" id="PS00591">
    <property type="entry name" value="GH10_1"/>
    <property type="match status" value="1"/>
</dbReference>
<accession>A0A2A9NXG9</accession>
<dbReference type="GO" id="GO:0030248">
    <property type="term" value="F:cellulose binding"/>
    <property type="evidence" value="ECO:0007669"/>
    <property type="project" value="InterPro"/>
</dbReference>
<evidence type="ECO:0000256" key="6">
    <source>
        <dbReference type="ARBA" id="ARBA00023326"/>
    </source>
</evidence>
<gene>
    <name evidence="11" type="ORF">AMATHDRAFT_2186</name>
</gene>
<dbReference type="Pfam" id="PF00331">
    <property type="entry name" value="Glyco_hydro_10"/>
    <property type="match status" value="2"/>
</dbReference>
<dbReference type="InterPro" id="IPR001000">
    <property type="entry name" value="GH10_dom"/>
</dbReference>
<dbReference type="GO" id="GO:0005576">
    <property type="term" value="C:extracellular region"/>
    <property type="evidence" value="ECO:0007669"/>
    <property type="project" value="InterPro"/>
</dbReference>
<feature type="active site" description="Nucleophile" evidence="7">
    <location>
        <position position="343"/>
    </location>
</feature>
<protein>
    <recommendedName>
        <fullName evidence="8">Beta-xylanase</fullName>
        <ecNumber evidence="8">3.2.1.8</ecNumber>
    </recommendedName>
</protein>
<evidence type="ECO:0000313" key="11">
    <source>
        <dbReference type="EMBL" id="PFH52463.1"/>
    </source>
</evidence>
<keyword evidence="12" id="KW-1185">Reference proteome</keyword>
<keyword evidence="4 8" id="KW-0119">Carbohydrate metabolism</keyword>
<evidence type="ECO:0000256" key="3">
    <source>
        <dbReference type="ARBA" id="ARBA00022801"/>
    </source>
</evidence>
<keyword evidence="6 8" id="KW-0624">Polysaccharide degradation</keyword>
<keyword evidence="5 8" id="KW-0326">Glycosidase</keyword>
<dbReference type="STRING" id="703135.A0A2A9NXG9"/>
<dbReference type="EC" id="3.2.1.8" evidence="8"/>
<evidence type="ECO:0000259" key="9">
    <source>
        <dbReference type="PROSITE" id="PS51164"/>
    </source>
</evidence>
<dbReference type="InterPro" id="IPR031158">
    <property type="entry name" value="GH10_AS"/>
</dbReference>
<evidence type="ECO:0000256" key="5">
    <source>
        <dbReference type="ARBA" id="ARBA00023295"/>
    </source>
</evidence>
<dbReference type="Pfam" id="PF00734">
    <property type="entry name" value="CBM_1"/>
    <property type="match status" value="1"/>
</dbReference>
<dbReference type="InterPro" id="IPR000254">
    <property type="entry name" value="CBD"/>
</dbReference>
<dbReference type="SMART" id="SM00633">
    <property type="entry name" value="Glyco_10"/>
    <property type="match status" value="1"/>
</dbReference>
<dbReference type="PANTHER" id="PTHR31490:SF76">
    <property type="entry name" value="ENDO-1,4-BETA-XYLANASE C"/>
    <property type="match status" value="1"/>
</dbReference>
<dbReference type="InterPro" id="IPR017853">
    <property type="entry name" value="GH"/>
</dbReference>
<proteinExistence type="inferred from homology"/>
<dbReference type="GO" id="GO:0000272">
    <property type="term" value="P:polysaccharide catabolic process"/>
    <property type="evidence" value="ECO:0007669"/>
    <property type="project" value="UniProtKB-KW"/>
</dbReference>
<name>A0A2A9NXG9_9AGAR</name>
<dbReference type="Proteomes" id="UP000242287">
    <property type="component" value="Unassembled WGS sequence"/>
</dbReference>
<dbReference type="PRINTS" id="PR00134">
    <property type="entry name" value="GLHYDRLASE10"/>
</dbReference>
<dbReference type="PROSITE" id="PS00562">
    <property type="entry name" value="CBM1_1"/>
    <property type="match status" value="1"/>
</dbReference>
<comment type="similarity">
    <text evidence="1 8">Belongs to the glycosyl hydrolase 10 (cellulase F) family.</text>
</comment>
<dbReference type="PROSITE" id="PS51164">
    <property type="entry name" value="CBM1_2"/>
    <property type="match status" value="1"/>
</dbReference>
<dbReference type="OrthoDB" id="3055998at2759"/>
<keyword evidence="2" id="KW-0732">Signal</keyword>
<dbReference type="AlphaFoldDB" id="A0A2A9NXG9"/>
<dbReference type="Gene3D" id="3.20.20.80">
    <property type="entry name" value="Glycosidases"/>
    <property type="match status" value="1"/>
</dbReference>
<dbReference type="SMART" id="SM00236">
    <property type="entry name" value="fCBD"/>
    <property type="match status" value="1"/>
</dbReference>
<feature type="domain" description="CBM1" evidence="9">
    <location>
        <begin position="37"/>
        <end position="73"/>
    </location>
</feature>
<feature type="domain" description="GH10" evidence="10">
    <location>
        <begin position="108"/>
        <end position="406"/>
    </location>
</feature>
<dbReference type="InterPro" id="IPR044846">
    <property type="entry name" value="GH10"/>
</dbReference>